<proteinExistence type="predicted"/>
<reference evidence="2 5" key="1">
    <citation type="submission" date="2015-03" db="EMBL/GenBank/DDBJ databases">
        <authorList>
            <person name="Murphy D."/>
        </authorList>
    </citation>
    <scope>NUCLEOTIDE SEQUENCE [LARGE SCALE GENOMIC DNA]</scope>
    <source>
        <strain evidence="2 5">BR165/97</strain>
    </source>
</reference>
<dbReference type="Gene3D" id="1.10.10.10">
    <property type="entry name" value="Winged helix-like DNA-binding domain superfamily/Winged helix DNA-binding domain"/>
    <property type="match status" value="1"/>
</dbReference>
<dbReference type="EMBL" id="CPZJ01000004">
    <property type="protein sequence ID" value="CNF43185.1"/>
    <property type="molecule type" value="Genomic_DNA"/>
</dbReference>
<dbReference type="InterPro" id="IPR009061">
    <property type="entry name" value="DNA-bd_dom_put_sf"/>
</dbReference>
<dbReference type="InterPro" id="IPR003314">
    <property type="entry name" value="Mu-type_HTH"/>
</dbReference>
<organism evidence="2 5">
    <name type="scientific">Yersinia intermedia</name>
    <dbReference type="NCBI Taxonomy" id="631"/>
    <lineage>
        <taxon>Bacteria</taxon>
        <taxon>Pseudomonadati</taxon>
        <taxon>Pseudomonadota</taxon>
        <taxon>Gammaproteobacteria</taxon>
        <taxon>Enterobacterales</taxon>
        <taxon>Yersiniaceae</taxon>
        <taxon>Yersinia</taxon>
    </lineage>
</organism>
<evidence type="ECO:0000313" key="4">
    <source>
        <dbReference type="EMBL" id="QGR72905.1"/>
    </source>
</evidence>
<dbReference type="GO" id="GO:0003677">
    <property type="term" value="F:DNA binding"/>
    <property type="evidence" value="ECO:0007669"/>
    <property type="project" value="UniProtKB-KW"/>
</dbReference>
<dbReference type="Proteomes" id="UP000038750">
    <property type="component" value="Unassembled WGS sequence"/>
</dbReference>
<dbReference type="STRING" id="631.CH53_1299"/>
<dbReference type="EMBL" id="CP046294">
    <property type="protein sequence ID" value="QGR72905.1"/>
    <property type="molecule type" value="Genomic_DNA"/>
</dbReference>
<evidence type="ECO:0000313" key="7">
    <source>
        <dbReference type="Proteomes" id="UP000424966"/>
    </source>
</evidence>
<keyword evidence="2" id="KW-0238">DNA-binding</keyword>
<evidence type="ECO:0000313" key="3">
    <source>
        <dbReference type="EMBL" id="OVZ83977.1"/>
    </source>
</evidence>
<reference evidence="4 7" key="3">
    <citation type="submission" date="2019-11" db="EMBL/GenBank/DDBJ databases">
        <title>FDA dAtabase for Regulatory Grade micrObial Sequences (FDA-ARGOS): Supporting development and validation of Infectious Disease Dx tests.</title>
        <authorList>
            <person name="Patel R."/>
            <person name="Rucinski S."/>
            <person name="Tallon L."/>
            <person name="Sadzewicz L."/>
            <person name="Vavikolanu K."/>
            <person name="Mehta A."/>
            <person name="Aluvathingal J."/>
            <person name="Nadendla S."/>
            <person name="Nandy P."/>
            <person name="Geyer C."/>
            <person name="Yan Y."/>
            <person name="Sichtig H."/>
        </authorList>
    </citation>
    <scope>NUCLEOTIDE SEQUENCE [LARGE SCALE GENOMIC DNA]</scope>
    <source>
        <strain evidence="4 7">FDAARGOS_729</strain>
    </source>
</reference>
<dbReference type="OrthoDB" id="5676324at2"/>
<keyword evidence="7" id="KW-1185">Reference proteome</keyword>
<dbReference type="Proteomes" id="UP000424966">
    <property type="component" value="Chromosome"/>
</dbReference>
<dbReference type="EMBL" id="NHOI01000031">
    <property type="protein sequence ID" value="OVZ83977.1"/>
    <property type="molecule type" value="Genomic_DNA"/>
</dbReference>
<dbReference type="Proteomes" id="UP000196440">
    <property type="component" value="Unassembled WGS sequence"/>
</dbReference>
<evidence type="ECO:0000313" key="6">
    <source>
        <dbReference type="Proteomes" id="UP000196440"/>
    </source>
</evidence>
<protein>
    <submittedName>
        <fullName evidence="2 3">DNA-binding protein</fullName>
    </submittedName>
    <submittedName>
        <fullName evidence="4">DNA-binding transcriptional regulator</fullName>
    </submittedName>
</protein>
<reference evidence="3 6" key="2">
    <citation type="submission" date="2017-05" db="EMBL/GenBank/DDBJ databases">
        <title>Whole genome sequencing of Yersinia kristensenii.</title>
        <authorList>
            <person name="Campioni F."/>
        </authorList>
    </citation>
    <scope>NUCLEOTIDE SEQUENCE [LARGE SCALE GENOMIC DNA]</scope>
    <source>
        <strain evidence="3 6">CFSAN060536</strain>
    </source>
</reference>
<dbReference type="GeneID" id="58049120"/>
<feature type="domain" description="HTH Mu-type" evidence="1">
    <location>
        <begin position="2"/>
        <end position="69"/>
    </location>
</feature>
<evidence type="ECO:0000313" key="5">
    <source>
        <dbReference type="Proteomes" id="UP000038750"/>
    </source>
</evidence>
<evidence type="ECO:0000313" key="2">
    <source>
        <dbReference type="EMBL" id="CNF43185.1"/>
    </source>
</evidence>
<gene>
    <name evidence="3" type="ORF">CBW57_18115</name>
    <name evidence="2" type="ORF">ERS008530_01169</name>
    <name evidence="4" type="ORF">FOC37_22615</name>
</gene>
<dbReference type="RefSeq" id="WP_005186415.1">
    <property type="nucleotide sequence ID" value="NZ_CABHXJ010000003.1"/>
</dbReference>
<dbReference type="KEGG" id="yin:CH53_1299"/>
<dbReference type="eggNOG" id="COG2932">
    <property type="taxonomic scope" value="Bacteria"/>
</dbReference>
<dbReference type="SUPFAM" id="SSF46955">
    <property type="entry name" value="Putative DNA-binding domain"/>
    <property type="match status" value="1"/>
</dbReference>
<dbReference type="PROSITE" id="PS51702">
    <property type="entry name" value="HTH_MU"/>
    <property type="match status" value="1"/>
</dbReference>
<dbReference type="AlphaFoldDB" id="A0A0T9LZM5"/>
<dbReference type="InterPro" id="IPR036388">
    <property type="entry name" value="WH-like_DNA-bd_sf"/>
</dbReference>
<dbReference type="Pfam" id="PF02316">
    <property type="entry name" value="HTH_Tnp_Mu_1"/>
    <property type="match status" value="1"/>
</dbReference>
<accession>A0A0T9LZM5</accession>
<evidence type="ECO:0000259" key="1">
    <source>
        <dbReference type="PROSITE" id="PS51702"/>
    </source>
</evidence>
<name>A0A0T9LZM5_YERIN</name>
<sequence>MKKQWITAVELIGIGGLPKSPAGVNGRARKEGWERRRKLGVQGKAVEYAIEGLPPDVLNVLRLKENPAEYVVPRNDPLAIWIEAYHQLTDVERSQAIAFLLREGVGTLMKRLS</sequence>